<accession>A0ABM7XZ12</accession>
<sequence length="216" mass="21121">MGGADSNIYIVTTGDVVVEGLNQGQDTVIATDGTAHTLAANVEVLVLQGSTLVTGTGNGLANTLVGNALDNVLNGGAGDDSLSGGIGIDTSVGGAGADTMTGCNGADRFRLLSAADRTVAASDRINEFSVVGLDRVDLSFVDANALTPANDAFAFIGTAAFGAAGAAGAASAGQLRVTAASPGVWRAQGDNNGDGVADLQILIAGPGVANAGWFIL</sequence>
<dbReference type="Proteomes" id="UP000831327">
    <property type="component" value="Chromosome"/>
</dbReference>
<dbReference type="InterPro" id="IPR011049">
    <property type="entry name" value="Serralysin-like_metalloprot_C"/>
</dbReference>
<keyword evidence="7" id="KW-1185">Reference proteome</keyword>
<dbReference type="InterPro" id="IPR001343">
    <property type="entry name" value="Hemolysn_Ca-bd"/>
</dbReference>
<evidence type="ECO:0000313" key="7">
    <source>
        <dbReference type="Proteomes" id="UP000831327"/>
    </source>
</evidence>
<name>A0ABM7XZ12_9PROT</name>
<organism evidence="6 7">
    <name type="scientific">Roseomonas fluvialis</name>
    <dbReference type="NCBI Taxonomy" id="1750527"/>
    <lineage>
        <taxon>Bacteria</taxon>
        <taxon>Pseudomonadati</taxon>
        <taxon>Pseudomonadota</taxon>
        <taxon>Alphaproteobacteria</taxon>
        <taxon>Acetobacterales</taxon>
        <taxon>Roseomonadaceae</taxon>
        <taxon>Roseomonas</taxon>
    </lineage>
</organism>
<dbReference type="PRINTS" id="PR00313">
    <property type="entry name" value="CABNDNGRPT"/>
</dbReference>
<evidence type="ECO:0000259" key="5">
    <source>
        <dbReference type="Pfam" id="PF08548"/>
    </source>
</evidence>
<dbReference type="Gene3D" id="2.150.10.10">
    <property type="entry name" value="Serralysin-like metalloprotease, C-terminal"/>
    <property type="match status" value="1"/>
</dbReference>
<evidence type="ECO:0000256" key="1">
    <source>
        <dbReference type="ARBA" id="ARBA00001913"/>
    </source>
</evidence>
<dbReference type="EMBL" id="AP025637">
    <property type="protein sequence ID" value="BDG70748.1"/>
    <property type="molecule type" value="Genomic_DNA"/>
</dbReference>
<comment type="subcellular location">
    <subcellularLocation>
        <location evidence="2">Secreted</location>
    </subcellularLocation>
</comment>
<dbReference type="Pfam" id="PF08548">
    <property type="entry name" value="Peptidase_M10_C"/>
    <property type="match status" value="1"/>
</dbReference>
<reference evidence="6 7" key="1">
    <citation type="journal article" date="2016" name="Microbes Environ.">
        <title>Phylogenetically diverse aerobic anoxygenic phototrophic bacteria isolated from epilithic biofilms in Tama river, Japan.</title>
        <authorList>
            <person name="Hirose S."/>
            <person name="Matsuura K."/>
            <person name="Haruta S."/>
        </authorList>
    </citation>
    <scope>NUCLEOTIDE SEQUENCE [LARGE SCALE GENOMIC DNA]</scope>
    <source>
        <strain evidence="6 7">S08</strain>
    </source>
</reference>
<dbReference type="SUPFAM" id="SSF51120">
    <property type="entry name" value="beta-Roll"/>
    <property type="match status" value="1"/>
</dbReference>
<evidence type="ECO:0000313" key="6">
    <source>
        <dbReference type="EMBL" id="BDG70748.1"/>
    </source>
</evidence>
<protein>
    <recommendedName>
        <fullName evidence="5">Peptidase M10 serralysin C-terminal domain-containing protein</fullName>
    </recommendedName>
</protein>
<evidence type="ECO:0000256" key="3">
    <source>
        <dbReference type="ARBA" id="ARBA00022525"/>
    </source>
</evidence>
<comment type="cofactor">
    <cofactor evidence="1">
        <name>Ca(2+)</name>
        <dbReference type="ChEBI" id="CHEBI:29108"/>
    </cofactor>
</comment>
<dbReference type="InterPro" id="IPR013858">
    <property type="entry name" value="Peptidase_M10B_C"/>
</dbReference>
<keyword evidence="3" id="KW-0964">Secreted</keyword>
<keyword evidence="4" id="KW-0677">Repeat</keyword>
<gene>
    <name evidence="6" type="ORF">Rmf_06770</name>
</gene>
<evidence type="ECO:0000256" key="2">
    <source>
        <dbReference type="ARBA" id="ARBA00004613"/>
    </source>
</evidence>
<evidence type="ECO:0000256" key="4">
    <source>
        <dbReference type="ARBA" id="ARBA00022737"/>
    </source>
</evidence>
<feature type="domain" description="Peptidase M10 serralysin C-terminal" evidence="5">
    <location>
        <begin position="76"/>
        <end position="145"/>
    </location>
</feature>
<dbReference type="Pfam" id="PF00353">
    <property type="entry name" value="HemolysinCabind"/>
    <property type="match status" value="1"/>
</dbReference>
<proteinExistence type="predicted"/>